<sequence>MDFQNVNPFNAWLNKLSGNLLPMTGNDPPFPTAWRIYSVVLLLTEVVQVTAIIPAVMYVSKEKILQDATVGAVISAEAFFLFARMHTHRDLVSRLIRKLNHILRTQDHTMESIVKSTLRPVQAPLKFYWIAGSVSLIVWCCISFVPVLKRSVFFYEDYRVPVVFTKQPFSMRVFLFGNLVVSVTSVYIFMRKVALDVYTINLVLLMTAQYRYISTKLTMIFQIGSSQNQYHKPQKEYFDAYLWAETKMRVLCQHHNAIIQMTPILKKLLSINFSLIYLNNVFRFCFNGIMLVIA</sequence>
<organism evidence="2 3">
    <name type="scientific">Dinoponera quadriceps</name>
    <name type="common">South American ant</name>
    <dbReference type="NCBI Taxonomy" id="609295"/>
    <lineage>
        <taxon>Eukaryota</taxon>
        <taxon>Metazoa</taxon>
        <taxon>Ecdysozoa</taxon>
        <taxon>Arthropoda</taxon>
        <taxon>Hexapoda</taxon>
        <taxon>Insecta</taxon>
        <taxon>Pterygota</taxon>
        <taxon>Neoptera</taxon>
        <taxon>Endopterygota</taxon>
        <taxon>Hymenoptera</taxon>
        <taxon>Apocrita</taxon>
        <taxon>Aculeata</taxon>
        <taxon>Formicoidea</taxon>
        <taxon>Formicidae</taxon>
        <taxon>Ponerinae</taxon>
        <taxon>Ponerini</taxon>
        <taxon>Dinoponera</taxon>
    </lineage>
</organism>
<reference evidence="3" key="1">
    <citation type="submission" date="2025-08" db="UniProtKB">
        <authorList>
            <consortium name="RefSeq"/>
        </authorList>
    </citation>
    <scope>IDENTIFICATION</scope>
</reference>
<dbReference type="AlphaFoldDB" id="A0A6P3X4R7"/>
<feature type="transmembrane region" description="Helical" evidence="1">
    <location>
        <begin position="127"/>
        <end position="148"/>
    </location>
</feature>
<keyword evidence="2" id="KW-1185">Reference proteome</keyword>
<proteinExistence type="predicted"/>
<dbReference type="RefSeq" id="XP_014473232.1">
    <property type="nucleotide sequence ID" value="XM_014617746.1"/>
</dbReference>
<evidence type="ECO:0000256" key="1">
    <source>
        <dbReference type="SAM" id="Phobius"/>
    </source>
</evidence>
<evidence type="ECO:0000313" key="3">
    <source>
        <dbReference type="RefSeq" id="XP_014473232.1"/>
    </source>
</evidence>
<feature type="transmembrane region" description="Helical" evidence="1">
    <location>
        <begin position="169"/>
        <end position="189"/>
    </location>
</feature>
<keyword evidence="1" id="KW-1133">Transmembrane helix</keyword>
<feature type="transmembrane region" description="Helical" evidence="1">
    <location>
        <begin position="36"/>
        <end position="57"/>
    </location>
</feature>
<keyword evidence="1" id="KW-0472">Membrane</keyword>
<dbReference type="Proteomes" id="UP000515204">
    <property type="component" value="Unplaced"/>
</dbReference>
<feature type="non-terminal residue" evidence="3">
    <location>
        <position position="294"/>
    </location>
</feature>
<protein>
    <submittedName>
        <fullName evidence="3">Uncharacterized protein LOC106743674</fullName>
    </submittedName>
</protein>
<dbReference type="KEGG" id="dqu:106743674"/>
<gene>
    <name evidence="3" type="primary">LOC106743674</name>
</gene>
<keyword evidence="1" id="KW-0812">Transmembrane</keyword>
<name>A0A6P3X4R7_DINQU</name>
<evidence type="ECO:0000313" key="2">
    <source>
        <dbReference type="Proteomes" id="UP000515204"/>
    </source>
</evidence>
<dbReference type="GeneID" id="106743674"/>
<accession>A0A6P3X4R7</accession>
<dbReference type="OrthoDB" id="8185860at2759"/>